<dbReference type="PANTHER" id="PTHR35043">
    <property type="entry name" value="TRANSCRIPTION FACTOR DOMAIN-CONTAINING PROTEIN"/>
    <property type="match status" value="1"/>
</dbReference>
<feature type="transmembrane region" description="Helical" evidence="1">
    <location>
        <begin position="411"/>
        <end position="437"/>
    </location>
</feature>
<dbReference type="PANTHER" id="PTHR35043:SF7">
    <property type="entry name" value="TRANSCRIPTION FACTOR DOMAIN-CONTAINING PROTEIN"/>
    <property type="match status" value="1"/>
</dbReference>
<feature type="transmembrane region" description="Helical" evidence="1">
    <location>
        <begin position="43"/>
        <end position="63"/>
    </location>
</feature>
<keyword evidence="1" id="KW-1133">Transmembrane helix</keyword>
<keyword evidence="1" id="KW-0472">Membrane</keyword>
<proteinExistence type="predicted"/>
<dbReference type="OrthoDB" id="9451547at2759"/>
<keyword evidence="1" id="KW-0812">Transmembrane</keyword>
<reference evidence="4" key="1">
    <citation type="journal article" date="2017" name="Nat. Ecol. Evol.">
        <title>Genome expansion and lineage-specific genetic innovations in the forest pathogenic fungi Armillaria.</title>
        <authorList>
            <person name="Sipos G."/>
            <person name="Prasanna A.N."/>
            <person name="Walter M.C."/>
            <person name="O'Connor E."/>
            <person name="Balint B."/>
            <person name="Krizsan K."/>
            <person name="Kiss B."/>
            <person name="Hess J."/>
            <person name="Varga T."/>
            <person name="Slot J."/>
            <person name="Riley R."/>
            <person name="Boka B."/>
            <person name="Rigling D."/>
            <person name="Barry K."/>
            <person name="Lee J."/>
            <person name="Mihaltcheva S."/>
            <person name="LaButti K."/>
            <person name="Lipzen A."/>
            <person name="Waldron R."/>
            <person name="Moloney N.M."/>
            <person name="Sperisen C."/>
            <person name="Kredics L."/>
            <person name="Vagvoelgyi C."/>
            <person name="Patrignani A."/>
            <person name="Fitzpatrick D."/>
            <person name="Nagy I."/>
            <person name="Doyle S."/>
            <person name="Anderson J.B."/>
            <person name="Grigoriev I.V."/>
            <person name="Gueldener U."/>
            <person name="Muensterkoetter M."/>
            <person name="Nagy L.G."/>
        </authorList>
    </citation>
    <scope>NUCLEOTIDE SEQUENCE [LARGE SCALE GENOMIC DNA]</scope>
    <source>
        <strain evidence="4">C18/9</strain>
    </source>
</reference>
<evidence type="ECO:0000313" key="4">
    <source>
        <dbReference type="Proteomes" id="UP000219338"/>
    </source>
</evidence>
<evidence type="ECO:0000256" key="1">
    <source>
        <dbReference type="SAM" id="Phobius"/>
    </source>
</evidence>
<feature type="signal peptide" evidence="2">
    <location>
        <begin position="1"/>
        <end position="19"/>
    </location>
</feature>
<dbReference type="Proteomes" id="UP000219338">
    <property type="component" value="Unassembled WGS sequence"/>
</dbReference>
<dbReference type="STRING" id="47428.A0A284SC50"/>
<feature type="transmembrane region" description="Helical" evidence="1">
    <location>
        <begin position="378"/>
        <end position="399"/>
    </location>
</feature>
<dbReference type="OMA" id="SHIHYAN"/>
<accession>A0A284SC50</accession>
<organism evidence="3 4">
    <name type="scientific">Armillaria ostoyae</name>
    <name type="common">Armillaria root rot fungus</name>
    <dbReference type="NCBI Taxonomy" id="47428"/>
    <lineage>
        <taxon>Eukaryota</taxon>
        <taxon>Fungi</taxon>
        <taxon>Dikarya</taxon>
        <taxon>Basidiomycota</taxon>
        <taxon>Agaricomycotina</taxon>
        <taxon>Agaricomycetes</taxon>
        <taxon>Agaricomycetidae</taxon>
        <taxon>Agaricales</taxon>
        <taxon>Marasmiineae</taxon>
        <taxon>Physalacriaceae</taxon>
        <taxon>Armillaria</taxon>
    </lineage>
</organism>
<evidence type="ECO:0000256" key="2">
    <source>
        <dbReference type="SAM" id="SignalP"/>
    </source>
</evidence>
<gene>
    <name evidence="3" type="ORF">ARMOST_22180</name>
</gene>
<dbReference type="AlphaFoldDB" id="A0A284SC50"/>
<name>A0A284SC50_ARMOS</name>
<evidence type="ECO:0000313" key="3">
    <source>
        <dbReference type="EMBL" id="SJL18583.1"/>
    </source>
</evidence>
<feature type="transmembrane region" description="Helical" evidence="1">
    <location>
        <begin position="457"/>
        <end position="490"/>
    </location>
</feature>
<keyword evidence="4" id="KW-1185">Reference proteome</keyword>
<feature type="transmembrane region" description="Helical" evidence="1">
    <location>
        <begin position="265"/>
        <end position="288"/>
    </location>
</feature>
<dbReference type="EMBL" id="FUEG01000063">
    <property type="protein sequence ID" value="SJL18583.1"/>
    <property type="molecule type" value="Genomic_DNA"/>
</dbReference>
<feature type="transmembrane region" description="Helical" evidence="1">
    <location>
        <begin position="83"/>
        <end position="106"/>
    </location>
</feature>
<keyword evidence="2" id="KW-0732">Signal</keyword>
<feature type="chain" id="PRO_5012379861" evidence="2">
    <location>
        <begin position="20"/>
        <end position="512"/>
    </location>
</feature>
<sequence length="512" mass="57744">MYQIFIVVFISLFITCTIGAQTSSDNGDDVPVCIEDKRTLLNIIWSCLTTIFACTWLAVHPNVPSRNITEKGRMAGAIVRMKIWAFTILAPEAVVGWAVEQFIVAWKLRHGKYKSITSVIDPSTEQKGESKLTLAHCFLLSMGGFYYTRTYEIPHQVLDTYPFTSTPPSSLPPSSVHESWSDYTTSINPQFLPDHAPGSRTSHLPGALVTLESLESEPNLVKNLAAISPETIDDKSKGDALSKTLSIVQLSWFIMQCIARASQHLPVTLLEMTALAFAGLSIIAYMFWWHKPLNVKYQTSLDGSDWRPTPGRNDPEESPFPVIRSLRTFKLWGTNWMNPDTSDNDISFDDKSEQLLVFIINNALPYFSGTGEEYPKRFMALVVVGSIFGAFHCAAWSFQFPSHAEMVLWRVSSIAVLIGLMVSWLFSSIFLITDWVYPGWASRLYSLLLRAWREESWMLIILMIIPFFVAVLSAITYIVSEVMLIILALLQLRSLPPLAFCTVQWTTYIPHI</sequence>
<protein>
    <submittedName>
        <fullName evidence="3">Uncharacterized protein</fullName>
    </submittedName>
</protein>